<dbReference type="Proteomes" id="UP000214880">
    <property type="component" value="Unassembled WGS sequence"/>
</dbReference>
<reference evidence="2 3" key="1">
    <citation type="submission" date="2016-10" db="EMBL/GenBank/DDBJ databases">
        <authorList>
            <person name="de Groot N.N."/>
        </authorList>
    </citation>
    <scope>NUCLEOTIDE SEQUENCE [LARGE SCALE GENOMIC DNA]</scope>
    <source>
        <strain evidence="2 3">DSM 1736</strain>
    </source>
</reference>
<evidence type="ECO:0000313" key="3">
    <source>
        <dbReference type="Proteomes" id="UP000214880"/>
    </source>
</evidence>
<dbReference type="InterPro" id="IPR032466">
    <property type="entry name" value="Metal_Hydrolase"/>
</dbReference>
<dbReference type="Gene3D" id="3.10.310.70">
    <property type="match status" value="1"/>
</dbReference>
<dbReference type="CDD" id="cd01300">
    <property type="entry name" value="YtcJ_like"/>
    <property type="match status" value="1"/>
</dbReference>
<dbReference type="EMBL" id="FNHB01000003">
    <property type="protein sequence ID" value="SDM30224.1"/>
    <property type="molecule type" value="Genomic_DNA"/>
</dbReference>
<dbReference type="GO" id="GO:0016810">
    <property type="term" value="F:hydrolase activity, acting on carbon-nitrogen (but not peptide) bonds"/>
    <property type="evidence" value="ECO:0007669"/>
    <property type="project" value="InterPro"/>
</dbReference>
<protein>
    <recommendedName>
        <fullName evidence="1">Amidohydrolase 3 domain-containing protein</fullName>
    </recommendedName>
</protein>
<evidence type="ECO:0000313" key="2">
    <source>
        <dbReference type="EMBL" id="SDM30224.1"/>
    </source>
</evidence>
<dbReference type="SUPFAM" id="SSF51338">
    <property type="entry name" value="Composite domain of metallo-dependent hydrolases"/>
    <property type="match status" value="1"/>
</dbReference>
<dbReference type="PANTHER" id="PTHR22642:SF2">
    <property type="entry name" value="PROTEIN LONG AFTER FAR-RED 3"/>
    <property type="match status" value="1"/>
</dbReference>
<feature type="domain" description="Amidohydrolase 3" evidence="1">
    <location>
        <begin position="54"/>
        <end position="561"/>
    </location>
</feature>
<dbReference type="InterPro" id="IPR011059">
    <property type="entry name" value="Metal-dep_hydrolase_composite"/>
</dbReference>
<dbReference type="Gene3D" id="2.30.40.10">
    <property type="entry name" value="Urease, subunit C, domain 1"/>
    <property type="match status" value="1"/>
</dbReference>
<organism evidence="2 3">
    <name type="scientific">Dendrosporobacter quercicolus</name>
    <dbReference type="NCBI Taxonomy" id="146817"/>
    <lineage>
        <taxon>Bacteria</taxon>
        <taxon>Bacillati</taxon>
        <taxon>Bacillota</taxon>
        <taxon>Negativicutes</taxon>
        <taxon>Selenomonadales</taxon>
        <taxon>Sporomusaceae</taxon>
        <taxon>Dendrosporobacter</taxon>
    </lineage>
</organism>
<dbReference type="PANTHER" id="PTHR22642">
    <property type="entry name" value="IMIDAZOLONEPROPIONASE"/>
    <property type="match status" value="1"/>
</dbReference>
<dbReference type="OrthoDB" id="9767366at2"/>
<proteinExistence type="predicted"/>
<accession>A0A1G9S496</accession>
<dbReference type="Gene3D" id="3.20.20.140">
    <property type="entry name" value="Metal-dependent hydrolases"/>
    <property type="match status" value="1"/>
</dbReference>
<dbReference type="AlphaFoldDB" id="A0A1G9S496"/>
<evidence type="ECO:0000259" key="1">
    <source>
        <dbReference type="Pfam" id="PF07969"/>
    </source>
</evidence>
<keyword evidence="3" id="KW-1185">Reference proteome</keyword>
<name>A0A1G9S496_9FIRM</name>
<sequence>MPVNGFADLVLIHGVVYTADDRDTVGEAVAARGGRFVFVGDNAGVLCYIGPSTKVVDLQGKMVIPGLLDTHMHPPGLSLSELYEVQLSNISSLEGYLQAVTEFVNRYPDSKSVYGRGWSWGAFSGEELGKGPRKEYLDAIRADIPIILRANDGHSLWVNSEALAVNGINEATVAPEGGVIEKDQASGALWGVLKESAMRLVDLPEYTLSQYQTAMLEFQAKMHRFGITGLLCIAGYFAPSVLQALEQLDHDGKLTLRIRAAVAIRAEGDLAGQFAVLDELRSRCQSPYLQITTAKFFTDGVVEGGTSHLLAPYTRETGKGDNYYGVFLWPEDKLRQAFIMANRRNLQIYVHSTGDASTRKVLNALADTRANVPAGDYRNTITHLQLVDPADVPRFKELQVIASVQPYWHFKGPHWWESVDYRILGERAKAEYPLGSLFASGVTVTSSSDYPVTNIPNPMRAIEIGVTRNMDDGRHYGVEDITSMEDERYLLNPRERATVKQMLRSFTIQAAYAMFMESETGSIEVGKLADMAVLDQDVLSVKATDIDKTKVVMTFIDGKVVLHQP</sequence>
<dbReference type="RefSeq" id="WP_092071832.1">
    <property type="nucleotide sequence ID" value="NZ_FNHB01000003.1"/>
</dbReference>
<dbReference type="STRING" id="146817.SAMN04488502_103201"/>
<dbReference type="InterPro" id="IPR033932">
    <property type="entry name" value="YtcJ-like"/>
</dbReference>
<gene>
    <name evidence="2" type="ORF">SAMN04488502_103201</name>
</gene>
<dbReference type="Pfam" id="PF07969">
    <property type="entry name" value="Amidohydro_3"/>
    <property type="match status" value="1"/>
</dbReference>
<dbReference type="InterPro" id="IPR013108">
    <property type="entry name" value="Amidohydro_3"/>
</dbReference>
<dbReference type="SUPFAM" id="SSF51556">
    <property type="entry name" value="Metallo-dependent hydrolases"/>
    <property type="match status" value="1"/>
</dbReference>